<dbReference type="Gene3D" id="3.40.50.10190">
    <property type="entry name" value="BRCT domain"/>
    <property type="match status" value="1"/>
</dbReference>
<dbReference type="PROSITE" id="PS51792">
    <property type="entry name" value="YIPPEE"/>
    <property type="match status" value="1"/>
</dbReference>
<dbReference type="EMBL" id="NAJO01000006">
    <property type="protein sequence ID" value="OQO11468.1"/>
    <property type="molecule type" value="Genomic_DNA"/>
</dbReference>
<evidence type="ECO:0000256" key="1">
    <source>
        <dbReference type="ARBA" id="ARBA00005613"/>
    </source>
</evidence>
<dbReference type="Pfam" id="PF00533">
    <property type="entry name" value="BRCT"/>
    <property type="match status" value="1"/>
</dbReference>
<feature type="domain" description="BRCT" evidence="5">
    <location>
        <begin position="190"/>
        <end position="296"/>
    </location>
</feature>
<dbReference type="InterPro" id="IPR004910">
    <property type="entry name" value="Yippee/Mis18/Cereblon"/>
</dbReference>
<accession>A0A1V8TJP9</accession>
<evidence type="ECO:0000259" key="6">
    <source>
        <dbReference type="PROSITE" id="PS51792"/>
    </source>
</evidence>
<comment type="caution">
    <text evidence="7">The sequence shown here is derived from an EMBL/GenBank/DDBJ whole genome shotgun (WGS) entry which is preliminary data.</text>
</comment>
<sequence length="551" mass="59544">MPAPTPIPKVAKPTKSIFDPFNSSATGHQRADNRLSGSTSWRDSRSRKLREQFSAGVGGGKRISDTVGAGSLDFGQDGRTEDGGWVVGAKGLRTNGQTSIWESMKVEKEIERPAKKVKLEDPQSKPTCVVNPYTPFRKPNGTIRETSWTGHESSPSHLLSPLDHAEPSSPDKSTKTEVATSNPSPEATQAYPQIFAGLNMYINGSTMPYMSDHKLKRLLSEHGANMSIFLGRKTVTHVIIGKPGGAGGGCGGGLASTKIHKEVTRIGGKAVKYVTAEWIVESIAAGKRLPESKFEAMRLAPKGVASVHANYNDLVRCRARASSHSICVLAENGGLCLTASASPPDESYLSGHASHLRCARCLTDLALSSQIISKGFNGRHGRAYLVAPTPSAAAGDSSGLHTAKQRNDALPNLPNTYTHKPVPRQLVTGAHTVGDISCSQCGSVLGWKYISAEEESQRYKVGKFILEAKKVCRNSTWESEDGIEEAEMLRQSGMAGRKKRRSFVMPPDAMPEVVEFDSQDEEECEELFMGVWTPGVARKRRQSRVMQGGSE</sequence>
<dbReference type="Proteomes" id="UP000192596">
    <property type="component" value="Unassembled WGS sequence"/>
</dbReference>
<protein>
    <recommendedName>
        <fullName evidence="9">BRCT domain-containing protein</fullName>
    </recommendedName>
</protein>
<gene>
    <name evidence="7" type="ORF">B0A48_03195</name>
</gene>
<dbReference type="GO" id="GO:0046872">
    <property type="term" value="F:metal ion binding"/>
    <property type="evidence" value="ECO:0007669"/>
    <property type="project" value="UniProtKB-KW"/>
</dbReference>
<feature type="compositionally biased region" description="Polar residues" evidence="4">
    <location>
        <begin position="143"/>
        <end position="152"/>
    </location>
</feature>
<dbReference type="PANTHER" id="PTHR13848">
    <property type="entry name" value="PROTEIN YIPPEE-LIKE CG15309-RELATED"/>
    <property type="match status" value="1"/>
</dbReference>
<feature type="compositionally biased region" description="Polar residues" evidence="4">
    <location>
        <begin position="176"/>
        <end position="187"/>
    </location>
</feature>
<feature type="region of interest" description="Disordered" evidence="4">
    <location>
        <begin position="395"/>
        <end position="417"/>
    </location>
</feature>
<evidence type="ECO:0000256" key="2">
    <source>
        <dbReference type="ARBA" id="ARBA00022723"/>
    </source>
</evidence>
<name>A0A1V8TJP9_9PEZI</name>
<keyword evidence="2" id="KW-0479">Metal-binding</keyword>
<comment type="similarity">
    <text evidence="1">Belongs to the yippee family.</text>
</comment>
<dbReference type="InterPro" id="IPR034751">
    <property type="entry name" value="Yippee"/>
</dbReference>
<keyword evidence="3" id="KW-0862">Zinc</keyword>
<evidence type="ECO:0008006" key="9">
    <source>
        <dbReference type="Google" id="ProtNLM"/>
    </source>
</evidence>
<dbReference type="AlphaFoldDB" id="A0A1V8TJP9"/>
<keyword evidence="8" id="KW-1185">Reference proteome</keyword>
<feature type="compositionally biased region" description="Low complexity" evidence="4">
    <location>
        <begin position="153"/>
        <end position="162"/>
    </location>
</feature>
<dbReference type="InterPro" id="IPR036420">
    <property type="entry name" value="BRCT_dom_sf"/>
</dbReference>
<dbReference type="InParanoid" id="A0A1V8TJP9"/>
<evidence type="ECO:0000256" key="4">
    <source>
        <dbReference type="SAM" id="MobiDB-lite"/>
    </source>
</evidence>
<dbReference type="OrthoDB" id="427711at2759"/>
<evidence type="ECO:0000313" key="8">
    <source>
        <dbReference type="Proteomes" id="UP000192596"/>
    </source>
</evidence>
<dbReference type="InterPro" id="IPR001357">
    <property type="entry name" value="BRCT_dom"/>
</dbReference>
<dbReference type="InterPro" id="IPR039058">
    <property type="entry name" value="Yippee_fam"/>
</dbReference>
<proteinExistence type="inferred from homology"/>
<organism evidence="7 8">
    <name type="scientific">Cryoendolithus antarcticus</name>
    <dbReference type="NCBI Taxonomy" id="1507870"/>
    <lineage>
        <taxon>Eukaryota</taxon>
        <taxon>Fungi</taxon>
        <taxon>Dikarya</taxon>
        <taxon>Ascomycota</taxon>
        <taxon>Pezizomycotina</taxon>
        <taxon>Dothideomycetes</taxon>
        <taxon>Dothideomycetidae</taxon>
        <taxon>Cladosporiales</taxon>
        <taxon>Cladosporiaceae</taxon>
        <taxon>Cryoendolithus</taxon>
    </lineage>
</organism>
<feature type="compositionally biased region" description="Basic and acidic residues" evidence="4">
    <location>
        <begin position="42"/>
        <end position="51"/>
    </location>
</feature>
<dbReference type="Pfam" id="PF03226">
    <property type="entry name" value="Yippee-Mis18"/>
    <property type="match status" value="1"/>
</dbReference>
<dbReference type="SUPFAM" id="SSF52113">
    <property type="entry name" value="BRCT domain"/>
    <property type="match status" value="1"/>
</dbReference>
<dbReference type="PROSITE" id="PS50172">
    <property type="entry name" value="BRCT"/>
    <property type="match status" value="1"/>
</dbReference>
<reference evidence="8" key="1">
    <citation type="submission" date="2017-03" db="EMBL/GenBank/DDBJ databases">
        <title>Genomes of endolithic fungi from Antarctica.</title>
        <authorList>
            <person name="Coleine C."/>
            <person name="Masonjones S."/>
            <person name="Stajich J.E."/>
        </authorList>
    </citation>
    <scope>NUCLEOTIDE SEQUENCE [LARGE SCALE GENOMIC DNA]</scope>
    <source>
        <strain evidence="8">CCFEE 5527</strain>
    </source>
</reference>
<evidence type="ECO:0000313" key="7">
    <source>
        <dbReference type="EMBL" id="OQO11468.1"/>
    </source>
</evidence>
<dbReference type="STRING" id="1507870.A0A1V8TJP9"/>
<feature type="region of interest" description="Disordered" evidence="4">
    <location>
        <begin position="1"/>
        <end position="90"/>
    </location>
</feature>
<feature type="region of interest" description="Disordered" evidence="4">
    <location>
        <begin position="130"/>
        <end position="187"/>
    </location>
</feature>
<evidence type="ECO:0000256" key="3">
    <source>
        <dbReference type="ARBA" id="ARBA00022833"/>
    </source>
</evidence>
<evidence type="ECO:0000259" key="5">
    <source>
        <dbReference type="PROSITE" id="PS50172"/>
    </source>
</evidence>
<dbReference type="SMART" id="SM00292">
    <property type="entry name" value="BRCT"/>
    <property type="match status" value="1"/>
</dbReference>
<feature type="domain" description="Yippee" evidence="6">
    <location>
        <begin position="354"/>
        <end position="475"/>
    </location>
</feature>